<dbReference type="EMBL" id="UINC01063749">
    <property type="protein sequence ID" value="SVB91705.1"/>
    <property type="molecule type" value="Genomic_DNA"/>
</dbReference>
<dbReference type="Gene3D" id="3.40.50.720">
    <property type="entry name" value="NAD(P)-binding Rossmann-like Domain"/>
    <property type="match status" value="1"/>
</dbReference>
<dbReference type="InterPro" id="IPR008927">
    <property type="entry name" value="6-PGluconate_DH-like_C_sf"/>
</dbReference>
<feature type="non-terminal residue" evidence="3">
    <location>
        <position position="1"/>
    </location>
</feature>
<reference evidence="3" key="1">
    <citation type="submission" date="2018-05" db="EMBL/GenBank/DDBJ databases">
        <authorList>
            <person name="Lanie J.A."/>
            <person name="Ng W.-L."/>
            <person name="Kazmierczak K.M."/>
            <person name="Andrzejewski T.M."/>
            <person name="Davidsen T.M."/>
            <person name="Wayne K.J."/>
            <person name="Tettelin H."/>
            <person name="Glass J.I."/>
            <person name="Rusch D."/>
            <person name="Podicherti R."/>
            <person name="Tsui H.-C.T."/>
            <person name="Winkler M.E."/>
        </authorList>
    </citation>
    <scope>NUCLEOTIDE SEQUENCE</scope>
</reference>
<dbReference type="FunFam" id="1.10.3660.10:FF:000003">
    <property type="entry name" value="Prephenate dehydrogenase"/>
    <property type="match status" value="1"/>
</dbReference>
<dbReference type="GO" id="GO:0006571">
    <property type="term" value="P:tyrosine biosynthetic process"/>
    <property type="evidence" value="ECO:0007669"/>
    <property type="project" value="InterPro"/>
</dbReference>
<dbReference type="PANTHER" id="PTHR21363:SF0">
    <property type="entry name" value="PREPHENATE DEHYDROGENASE [NADP(+)]"/>
    <property type="match status" value="1"/>
</dbReference>
<dbReference type="InterPro" id="IPR050812">
    <property type="entry name" value="Preph/Arog_dehydrog"/>
</dbReference>
<dbReference type="Gene3D" id="1.10.3660.10">
    <property type="entry name" value="6-phosphogluconate dehydrogenase C-terminal like domain"/>
    <property type="match status" value="1"/>
</dbReference>
<gene>
    <name evidence="3" type="ORF">METZ01_LOCUS244559</name>
</gene>
<dbReference type="Pfam" id="PF02153">
    <property type="entry name" value="PDH_N"/>
    <property type="match status" value="1"/>
</dbReference>
<keyword evidence="1" id="KW-0560">Oxidoreductase</keyword>
<organism evidence="3">
    <name type="scientific">marine metagenome</name>
    <dbReference type="NCBI Taxonomy" id="408172"/>
    <lineage>
        <taxon>unclassified sequences</taxon>
        <taxon>metagenomes</taxon>
        <taxon>ecological metagenomes</taxon>
    </lineage>
</organism>
<dbReference type="InterPro" id="IPR003099">
    <property type="entry name" value="Prephen_DH"/>
</dbReference>
<dbReference type="SUPFAM" id="SSF51735">
    <property type="entry name" value="NAD(P)-binding Rossmann-fold domains"/>
    <property type="match status" value="1"/>
</dbReference>
<evidence type="ECO:0000313" key="3">
    <source>
        <dbReference type="EMBL" id="SVB91705.1"/>
    </source>
</evidence>
<dbReference type="InterPro" id="IPR036291">
    <property type="entry name" value="NAD(P)-bd_dom_sf"/>
</dbReference>
<proteinExistence type="predicted"/>
<dbReference type="PROSITE" id="PS51176">
    <property type="entry name" value="PDH_ADH"/>
    <property type="match status" value="1"/>
</dbReference>
<name>A0A382HX53_9ZZZZ</name>
<dbReference type="InterPro" id="IPR046826">
    <property type="entry name" value="PDH_N"/>
</dbReference>
<accession>A0A382HX53</accession>
<sequence>KIPCQILKNLNKNISDIDFVIICTPMSEYHKIIPKLNAHLSSKSIITDVGSTKTNVLKLIKKQLEKKLKWIPSHPIAGSEVSGPEYGNKNLFLNKWCIIIREKTTNLKKLKVLKKFWKKLGSQVIFMNANSHDKIFSITSHLPHLIAYNLIKTAKDFEKIQKNGLIKFSAGGLRDFSRIAASNEIMWRDVFLSNKKNMVSAINLFAKNLNLFKKNIERKDSKQLVKKLINSKKVRKQIIKLKQDIDKPDFGRK</sequence>
<dbReference type="GO" id="GO:0008977">
    <property type="term" value="F:prephenate dehydrogenase (NAD+) activity"/>
    <property type="evidence" value="ECO:0007669"/>
    <property type="project" value="InterPro"/>
</dbReference>
<dbReference type="AlphaFoldDB" id="A0A382HX53"/>
<evidence type="ECO:0000259" key="2">
    <source>
        <dbReference type="PROSITE" id="PS51176"/>
    </source>
</evidence>
<dbReference type="GO" id="GO:0004665">
    <property type="term" value="F:prephenate dehydrogenase (NADP+) activity"/>
    <property type="evidence" value="ECO:0007669"/>
    <property type="project" value="InterPro"/>
</dbReference>
<feature type="domain" description="Prephenate/arogenate dehydrogenase" evidence="2">
    <location>
        <begin position="1"/>
        <end position="246"/>
    </location>
</feature>
<dbReference type="PANTHER" id="PTHR21363">
    <property type="entry name" value="PREPHENATE DEHYDROGENASE"/>
    <property type="match status" value="1"/>
</dbReference>
<protein>
    <recommendedName>
        <fullName evidence="2">Prephenate/arogenate dehydrogenase domain-containing protein</fullName>
    </recommendedName>
</protein>
<dbReference type="SUPFAM" id="SSF48179">
    <property type="entry name" value="6-phosphogluconate dehydrogenase C-terminal domain-like"/>
    <property type="match status" value="1"/>
</dbReference>
<dbReference type="GO" id="GO:0070403">
    <property type="term" value="F:NAD+ binding"/>
    <property type="evidence" value="ECO:0007669"/>
    <property type="project" value="InterPro"/>
</dbReference>
<dbReference type="Pfam" id="PF20463">
    <property type="entry name" value="PDH_C"/>
    <property type="match status" value="1"/>
</dbReference>
<dbReference type="InterPro" id="IPR046825">
    <property type="entry name" value="PDH_C"/>
</dbReference>
<evidence type="ECO:0000256" key="1">
    <source>
        <dbReference type="ARBA" id="ARBA00023002"/>
    </source>
</evidence>